<dbReference type="AlphaFoldDB" id="A0A926EVI5"/>
<dbReference type="RefSeq" id="WP_262428550.1">
    <property type="nucleotide sequence ID" value="NZ_JACRTG010000007.1"/>
</dbReference>
<name>A0A926EVI5_9FIRM</name>
<gene>
    <name evidence="2" type="ORF">H8707_02330</name>
</gene>
<sequence length="402" mass="46082">MNSYCELIRFEYRKILRKRSNIITLFIAIFITLFSCVGPLMGNQYIKGEIYETNYEGMKKDREYIRSLSGREVDKSLLLETIEAYSHIPHTDGKYTDTKEYQQYARTYSEVYYLIRKAYNLNDWKEISTIVEDNVNNFYHVRQDMVEKNIEDTTMSATEKANSVNLSRKVKTPFIYSYTGGYTRFFSQMYTTAILICFICSVYIAPLFAGEYTDKMDSLILSSKYGKNKLISAKLFTGVSFSILLSIILSAVSFVTVMIFFGWEGGNSPIQLYLPLSIHPLTMGQVALMNFVLIMFGNILSAVLTMLLSAKLKSSFMVIVIMTVITISPMLVNVSEDVLWIYHLSNLIPVNMFSIGNIIDVFSIDLFGFILMPYDIMLVFAIISSIVLLPFAYRSFKNHDCA</sequence>
<keyword evidence="1" id="KW-0812">Transmembrane</keyword>
<accession>A0A926EVI5</accession>
<feature type="transmembrane region" description="Helical" evidence="1">
    <location>
        <begin position="283"/>
        <end position="308"/>
    </location>
</feature>
<feature type="transmembrane region" description="Helical" evidence="1">
    <location>
        <begin position="189"/>
        <end position="209"/>
    </location>
</feature>
<feature type="transmembrane region" description="Helical" evidence="1">
    <location>
        <begin position="230"/>
        <end position="263"/>
    </location>
</feature>
<feature type="transmembrane region" description="Helical" evidence="1">
    <location>
        <begin position="21"/>
        <end position="41"/>
    </location>
</feature>
<dbReference type="EMBL" id="JACRTG010000007">
    <property type="protein sequence ID" value="MBC8587079.1"/>
    <property type="molecule type" value="Genomic_DNA"/>
</dbReference>
<comment type="caution">
    <text evidence="2">The sequence shown here is derived from an EMBL/GenBank/DDBJ whole genome shotgun (WGS) entry which is preliminary data.</text>
</comment>
<reference evidence="2" key="1">
    <citation type="submission" date="2020-08" db="EMBL/GenBank/DDBJ databases">
        <title>Genome public.</title>
        <authorList>
            <person name="Liu C."/>
            <person name="Sun Q."/>
        </authorList>
    </citation>
    <scope>NUCLEOTIDE SEQUENCE</scope>
    <source>
        <strain evidence="2">BX21</strain>
    </source>
</reference>
<proteinExistence type="predicted"/>
<evidence type="ECO:0000256" key="1">
    <source>
        <dbReference type="SAM" id="Phobius"/>
    </source>
</evidence>
<keyword evidence="1" id="KW-0472">Membrane</keyword>
<organism evidence="2 3">
    <name type="scientific">Paratissierella segnis</name>
    <dbReference type="NCBI Taxonomy" id="2763679"/>
    <lineage>
        <taxon>Bacteria</taxon>
        <taxon>Bacillati</taxon>
        <taxon>Bacillota</taxon>
        <taxon>Tissierellia</taxon>
        <taxon>Tissierellales</taxon>
        <taxon>Tissierellaceae</taxon>
        <taxon>Paratissierella</taxon>
    </lineage>
</organism>
<evidence type="ECO:0000313" key="2">
    <source>
        <dbReference type="EMBL" id="MBC8587079.1"/>
    </source>
</evidence>
<keyword evidence="1" id="KW-1133">Transmembrane helix</keyword>
<dbReference type="PANTHER" id="PTHR37305:SF1">
    <property type="entry name" value="MEMBRANE PROTEIN"/>
    <property type="match status" value="1"/>
</dbReference>
<protein>
    <submittedName>
        <fullName evidence="2">ABC transporter permease</fullName>
    </submittedName>
</protein>
<feature type="transmembrane region" description="Helical" evidence="1">
    <location>
        <begin position="315"/>
        <end position="334"/>
    </location>
</feature>
<dbReference type="PANTHER" id="PTHR37305">
    <property type="entry name" value="INTEGRAL MEMBRANE PROTEIN-RELATED"/>
    <property type="match status" value="1"/>
</dbReference>
<feature type="transmembrane region" description="Helical" evidence="1">
    <location>
        <begin position="374"/>
        <end position="393"/>
    </location>
</feature>
<keyword evidence="3" id="KW-1185">Reference proteome</keyword>
<evidence type="ECO:0000313" key="3">
    <source>
        <dbReference type="Proteomes" id="UP000601171"/>
    </source>
</evidence>
<dbReference type="Proteomes" id="UP000601171">
    <property type="component" value="Unassembled WGS sequence"/>
</dbReference>
<feature type="transmembrane region" description="Helical" evidence="1">
    <location>
        <begin position="340"/>
        <end position="362"/>
    </location>
</feature>